<gene>
    <name evidence="3" type="primary">106069290</name>
</gene>
<dbReference type="Gene3D" id="3.40.30.10">
    <property type="entry name" value="Glutaredoxin"/>
    <property type="match status" value="1"/>
</dbReference>
<dbReference type="EnsemblMetazoa" id="BGLB030247-RB">
    <property type="protein sequence ID" value="BGLB030247-PB"/>
    <property type="gene ID" value="BGLB030247"/>
</dbReference>
<feature type="signal peptide" evidence="1">
    <location>
        <begin position="1"/>
        <end position="15"/>
    </location>
</feature>
<dbReference type="InterPro" id="IPR012336">
    <property type="entry name" value="Thioredoxin-like_fold"/>
</dbReference>
<evidence type="ECO:0000313" key="4">
    <source>
        <dbReference type="Proteomes" id="UP000076420"/>
    </source>
</evidence>
<reference evidence="3" key="1">
    <citation type="submission" date="2020-05" db="UniProtKB">
        <authorList>
            <consortium name="EnsemblMetazoa"/>
        </authorList>
    </citation>
    <scope>IDENTIFICATION</scope>
    <source>
        <strain evidence="3">BB02</strain>
    </source>
</reference>
<dbReference type="PANTHER" id="PTHR33875">
    <property type="entry name" value="OS09G0542200 PROTEIN"/>
    <property type="match status" value="1"/>
</dbReference>
<evidence type="ECO:0000259" key="2">
    <source>
        <dbReference type="Pfam" id="PF13462"/>
    </source>
</evidence>
<dbReference type="PANTHER" id="PTHR33875:SF2">
    <property type="entry name" value="ACR183CP"/>
    <property type="match status" value="1"/>
</dbReference>
<protein>
    <recommendedName>
        <fullName evidence="2">Thioredoxin-like fold domain-containing protein</fullName>
    </recommendedName>
</protein>
<name>A0A2C9LEE7_BIOGL</name>
<dbReference type="VEuPathDB" id="VectorBase:BGLB030247"/>
<dbReference type="EnsemblMetazoa" id="BGLB030247-RA">
    <property type="protein sequence ID" value="BGLB030247-PA"/>
    <property type="gene ID" value="BGLB030247"/>
</dbReference>
<dbReference type="Pfam" id="PF13462">
    <property type="entry name" value="Thioredoxin_4"/>
    <property type="match status" value="1"/>
</dbReference>
<organism evidence="3 4">
    <name type="scientific">Biomphalaria glabrata</name>
    <name type="common">Bloodfluke planorb</name>
    <name type="synonym">Freshwater snail</name>
    <dbReference type="NCBI Taxonomy" id="6526"/>
    <lineage>
        <taxon>Eukaryota</taxon>
        <taxon>Metazoa</taxon>
        <taxon>Spiralia</taxon>
        <taxon>Lophotrochozoa</taxon>
        <taxon>Mollusca</taxon>
        <taxon>Gastropoda</taxon>
        <taxon>Heterobranchia</taxon>
        <taxon>Euthyneura</taxon>
        <taxon>Panpulmonata</taxon>
        <taxon>Hygrophila</taxon>
        <taxon>Lymnaeoidea</taxon>
        <taxon>Planorbidae</taxon>
        <taxon>Biomphalaria</taxon>
    </lineage>
</organism>
<evidence type="ECO:0000256" key="1">
    <source>
        <dbReference type="SAM" id="SignalP"/>
    </source>
</evidence>
<dbReference type="InterPro" id="IPR036249">
    <property type="entry name" value="Thioredoxin-like_sf"/>
</dbReference>
<sequence length="227" mass="25220">MKIFIATLLVAYATAQLSIPRQELGFVYKDGRSSASVKLAAYIDLTCPDSQAAFPTLLQVADSFSGEDVQLKFYLFSLPYHRNSHLISKATRFLDGFAKNSTANATVFDWIKAIYNNIDSLTTTATLNSTEIQVFDFLTNLAKTLFPVSADQFKKGAYSADIDSVTRLEWKYGCTRGVYGTPLFTVNDVFVNADPTWPASKWIELIKSVLPSNRSSAQQLLIGRNLK</sequence>
<dbReference type="VEuPathDB" id="VectorBase:BGLAX_052072"/>
<dbReference type="SUPFAM" id="SSF52833">
    <property type="entry name" value="Thioredoxin-like"/>
    <property type="match status" value="1"/>
</dbReference>
<dbReference type="KEGG" id="bgt:106069290"/>
<dbReference type="AlphaFoldDB" id="A0A2C9LEE7"/>
<evidence type="ECO:0000313" key="3">
    <source>
        <dbReference type="EnsemblMetazoa" id="BGLB030247-PA"/>
    </source>
</evidence>
<dbReference type="OrthoDB" id="37297at2759"/>
<proteinExistence type="predicted"/>
<dbReference type="STRING" id="6526.A0A2C9LEE7"/>
<feature type="domain" description="Thioredoxin-like fold" evidence="2">
    <location>
        <begin position="31"/>
        <end position="197"/>
    </location>
</feature>
<feature type="chain" id="PRO_5014285092" description="Thioredoxin-like fold domain-containing protein" evidence="1">
    <location>
        <begin position="16"/>
        <end position="227"/>
    </location>
</feature>
<accession>A0A2C9LEE7</accession>
<keyword evidence="1" id="KW-0732">Signal</keyword>
<dbReference type="Proteomes" id="UP000076420">
    <property type="component" value="Unassembled WGS sequence"/>
</dbReference>